<dbReference type="WormBase" id="F19H6.3">
    <property type="protein sequence ID" value="CE43216"/>
    <property type="gene ID" value="WBGene00008958"/>
    <property type="gene designation" value="rif-1.2"/>
</dbReference>
<feature type="compositionally biased region" description="Basic and acidic residues" evidence="1">
    <location>
        <begin position="456"/>
        <end position="471"/>
    </location>
</feature>
<dbReference type="GeneID" id="184698"/>
<feature type="region of interest" description="Disordered" evidence="1">
    <location>
        <begin position="632"/>
        <end position="654"/>
    </location>
</feature>
<feature type="compositionally biased region" description="Basic and acidic residues" evidence="1">
    <location>
        <begin position="352"/>
        <end position="367"/>
    </location>
</feature>
<feature type="region of interest" description="Disordered" evidence="1">
    <location>
        <begin position="456"/>
        <end position="480"/>
    </location>
</feature>
<feature type="region of interest" description="Disordered" evidence="1">
    <location>
        <begin position="352"/>
        <end position="430"/>
    </location>
</feature>
<dbReference type="UCSC" id="F19H6.3">
    <property type="organism name" value="c. elegans"/>
</dbReference>
<dbReference type="Bgee" id="WBGene00008958">
    <property type="expression patterns" value="Expressed in adult organism"/>
</dbReference>
<dbReference type="OMA" id="ILHRICT"/>
<evidence type="ECO:0000313" key="3">
    <source>
        <dbReference type="Proteomes" id="UP000001940"/>
    </source>
</evidence>
<dbReference type="KEGG" id="cel:CELE_F19H6.3"/>
<evidence type="ECO:0000256" key="1">
    <source>
        <dbReference type="SAM" id="MobiDB-lite"/>
    </source>
</evidence>
<dbReference type="PhylomeDB" id="Q19604"/>
<feature type="compositionally biased region" description="Basic residues" evidence="1">
    <location>
        <begin position="383"/>
        <end position="399"/>
    </location>
</feature>
<feature type="region of interest" description="Disordered" evidence="1">
    <location>
        <begin position="706"/>
        <end position="735"/>
    </location>
</feature>
<keyword evidence="3" id="KW-1185">Reference proteome</keyword>
<dbReference type="RefSeq" id="NP_510078.2">
    <property type="nucleotide sequence ID" value="NM_077677.4"/>
</dbReference>
<dbReference type="FunCoup" id="Q19604">
    <property type="interactions" value="446"/>
</dbReference>
<dbReference type="AGR" id="WB:WBGene00008958"/>
<protein>
    <submittedName>
        <fullName evidence="2">BRCT domain-containing protein</fullName>
    </submittedName>
</protein>
<dbReference type="AlphaFoldDB" id="Q19604"/>
<organism evidence="2 3">
    <name type="scientific">Caenorhabditis elegans</name>
    <dbReference type="NCBI Taxonomy" id="6239"/>
    <lineage>
        <taxon>Eukaryota</taxon>
        <taxon>Metazoa</taxon>
        <taxon>Ecdysozoa</taxon>
        <taxon>Nematoda</taxon>
        <taxon>Chromadorea</taxon>
        <taxon>Rhabditida</taxon>
        <taxon>Rhabditina</taxon>
        <taxon>Rhabditomorpha</taxon>
        <taxon>Rhabditoidea</taxon>
        <taxon>Rhabditidae</taxon>
        <taxon>Peloderinae</taxon>
        <taxon>Caenorhabditis</taxon>
    </lineage>
</organism>
<gene>
    <name evidence="2 4" type="primary">rif-1.2</name>
    <name evidence="2" type="ORF">CELE_F19H6.3</name>
    <name evidence="4" type="ORF">F19H6.3</name>
</gene>
<dbReference type="OrthoDB" id="5399929at2759"/>
<dbReference type="HOGENOM" id="CLU_292605_0_0_1"/>
<dbReference type="CTD" id="184698"/>
<feature type="compositionally biased region" description="Basic and acidic residues" evidence="1">
    <location>
        <begin position="418"/>
        <end position="427"/>
    </location>
</feature>
<dbReference type="EMBL" id="BX284606">
    <property type="protein sequence ID" value="CAA92167.2"/>
    <property type="molecule type" value="Genomic_DNA"/>
</dbReference>
<dbReference type="eggNOG" id="ENOG502TGM9">
    <property type="taxonomic scope" value="Eukaryota"/>
</dbReference>
<name>Q19604_CAEEL</name>
<feature type="compositionally biased region" description="Polar residues" evidence="1">
    <location>
        <begin position="408"/>
        <end position="417"/>
    </location>
</feature>
<dbReference type="GO" id="GO:0005634">
    <property type="term" value="C:nucleus"/>
    <property type="evidence" value="ECO:0000318"/>
    <property type="project" value="GO_Central"/>
</dbReference>
<dbReference type="GO" id="GO:0140445">
    <property type="term" value="C:chromosome, telomeric repeat region"/>
    <property type="evidence" value="ECO:0000318"/>
    <property type="project" value="GO_Central"/>
</dbReference>
<feature type="compositionally biased region" description="Basic and acidic residues" evidence="1">
    <location>
        <begin position="632"/>
        <end position="641"/>
    </location>
</feature>
<sequence length="909" mass="102243">MSESNKLFNPFGNHETHLKELKLQLEQTVLKSVQYIEDVNDLTESFEQLTEIAKSIPETSIKALISEVVDPLSRCISIFSAIMIVRIERASIYNLIQRLKKFIETIADRVTKPFDSEVLQEWTPIFISLLRGGGYCGFTEIGALLWNKTFGTVDNDLVCSNELKKHLHVLPSRYAINKPKLPIKYGYDWLFDREEWEKDEQTFSDGAGFTLPEVKTEVVYEERSLKFYQQPVVDDVAEIRYGIVMKHKATTRKNDLEEKVEEVSGSPNTINYMDEEAHDGFVKTDKIKTALIAKNLEVKDEKVKTSNKYNHPVSTFATESSRNPELAQNKSVETLEKFPELALIKLPDQFHGEKDSADVSDLKKSADSHTGIAQKEDDVEQKTRKKPVRSKLARKRSNPTRRSERLSEIQNNASVRSESSKTVDDNVQKAQGQEEVVDTIVKSMLVKEVADKRGVSATTSDKHLSDVEVHSPPKTPQTPSILRVGIRTSSYPMTETKRNRVHFDEESVPVDVVLSSFTLQQIPVVEASNIPEPEHAMNVRNSSPLLDNQSAPYNSFFYPSLANCRDKVDRILPKLVKLCTKTCVDSAKRSLMVVVVKTIGDFASLSKFDIEKFTWIKKRVAGAKNVLMQYEKSRNTERREEIADDSDERPMDATDTMPPAIECALPISSVFQPVPMETEANISPTNQLNTQESSESNALSVEATQPVLNSQNTPEASQSPASPISTDTGLSTSTVYPPAVQKNVSEVQSRQNLAPIFRGGPKHLKKAQLSSEMQFEHANEIERSFLEDRRILHRICTNLSHAHTQNHWPGENSSKLLSNINKASILFKNLVQTRGAGDWDGMNLNDGEWSTAVSDVATDVDALVAVYKRFSRHHTSLMANNLPWKSIMECINEAACLLGSIFLARVQEV</sequence>
<evidence type="ECO:0000313" key="4">
    <source>
        <dbReference type="WormBase" id="F19H6.3"/>
    </source>
</evidence>
<dbReference type="STRING" id="6239.F19H6.3.1"/>
<dbReference type="PaxDb" id="6239-F19H6.3"/>
<evidence type="ECO:0000313" key="2">
    <source>
        <dbReference type="EMBL" id="CAA92167.2"/>
    </source>
</evidence>
<dbReference type="GO" id="GO:0000723">
    <property type="term" value="P:telomere maintenance"/>
    <property type="evidence" value="ECO:0000318"/>
    <property type="project" value="GO_Central"/>
</dbReference>
<reference evidence="2 3" key="1">
    <citation type="journal article" date="1998" name="Science">
        <title>Genome sequence of the nematode C. elegans: a platform for investigating biology.</title>
        <authorList>
            <consortium name="The C. elegans sequencing consortium"/>
            <person name="Sulson J.E."/>
            <person name="Waterston R."/>
        </authorList>
    </citation>
    <scope>NUCLEOTIDE SEQUENCE [LARGE SCALE GENOMIC DNA]</scope>
    <source>
        <strain evidence="2 3">Bristol N2</strain>
    </source>
</reference>
<proteinExistence type="predicted"/>
<dbReference type="Proteomes" id="UP000001940">
    <property type="component" value="Chromosome X"/>
</dbReference>
<accession>Q19604</accession>
<dbReference type="InParanoid" id="Q19604"/>